<evidence type="ECO:0000313" key="1">
    <source>
        <dbReference type="EMBL" id="ABD75058.1"/>
    </source>
</evidence>
<dbReference type="AlphaFoldDB" id="D1CTA4"/>
<keyword evidence="1" id="KW-0808">Transferase</keyword>
<name>D1CTA4_ENSAD</name>
<dbReference type="EMBL" id="DQ403537">
    <property type="protein sequence ID" value="ABD75058.1"/>
    <property type="molecule type" value="Genomic_DNA"/>
</dbReference>
<protein>
    <submittedName>
        <fullName evidence="1">Putative aminoglycoside 6'-N-acetyltransferase</fullName>
    </submittedName>
</protein>
<dbReference type="Gene3D" id="3.40.630.30">
    <property type="match status" value="1"/>
</dbReference>
<organism evidence="1">
    <name type="scientific">Ensifer adhaerens</name>
    <name type="common">Sinorhizobium morelense</name>
    <dbReference type="NCBI Taxonomy" id="106592"/>
    <lineage>
        <taxon>Bacteria</taxon>
        <taxon>Pseudomonadati</taxon>
        <taxon>Pseudomonadota</taxon>
        <taxon>Alphaproteobacteria</taxon>
        <taxon>Hyphomicrobiales</taxon>
        <taxon>Rhizobiaceae</taxon>
        <taxon>Sinorhizobium/Ensifer group</taxon>
        <taxon>Ensifer</taxon>
    </lineage>
</organism>
<accession>D1CTA4</accession>
<proteinExistence type="predicted"/>
<sequence>MVTADLNDPLVRDWIVILDGFALEYVRTHPVHAQPQSHLTDRRERNEAIDVCIGEPSTIGGGCGHALLNQFACMLMPERVACIPGLERLPEMAFLDVP</sequence>
<dbReference type="GO" id="GO:0016740">
    <property type="term" value="F:transferase activity"/>
    <property type="evidence" value="ECO:0007669"/>
    <property type="project" value="UniProtKB-KW"/>
</dbReference>
<reference evidence="1" key="1">
    <citation type="submission" date="2006-02" db="EMBL/GenBank/DDBJ databases">
        <title>Sampling the accessory genome of the Sinorhizobium genus by suppressive subtractive hybridization.</title>
        <authorList>
            <person name="Moulin L."/>
            <person name="Ghazoui Z."/>
            <person name="Young P."/>
        </authorList>
    </citation>
    <scope>NUCLEOTIDE SEQUENCE</scope>
    <source>
        <strain evidence="1">LMG21331</strain>
    </source>
</reference>